<evidence type="ECO:0000313" key="4">
    <source>
        <dbReference type="EMBL" id="KAF7992333.1"/>
    </source>
</evidence>
<dbReference type="InterPro" id="IPR013783">
    <property type="entry name" value="Ig-like_fold"/>
</dbReference>
<feature type="region of interest" description="Disordered" evidence="2">
    <location>
        <begin position="407"/>
        <end position="429"/>
    </location>
</feature>
<reference evidence="4 5" key="1">
    <citation type="submission" date="2020-08" db="EMBL/GenBank/DDBJ databases">
        <title>Aphidius gifuensis genome sequencing and assembly.</title>
        <authorList>
            <person name="Du Z."/>
        </authorList>
    </citation>
    <scope>NUCLEOTIDE SEQUENCE [LARGE SCALE GENOMIC DNA]</scope>
    <source>
        <strain evidence="4">YNYX2018</strain>
        <tissue evidence="4">Adults</tissue>
    </source>
</reference>
<dbReference type="GO" id="GO:0048468">
    <property type="term" value="P:cell development"/>
    <property type="evidence" value="ECO:0007669"/>
    <property type="project" value="UniProtKB-ARBA"/>
</dbReference>
<dbReference type="InterPro" id="IPR036770">
    <property type="entry name" value="Ankyrin_rpt-contain_sf"/>
</dbReference>
<gene>
    <name evidence="4" type="ORF">HCN44_001658</name>
</gene>
<dbReference type="InterPro" id="IPR037059">
    <property type="entry name" value="RHD_DNA_bind_dom_sf"/>
</dbReference>
<evidence type="ECO:0000259" key="3">
    <source>
        <dbReference type="PROSITE" id="PS50254"/>
    </source>
</evidence>
<dbReference type="SMART" id="SM00429">
    <property type="entry name" value="IPT"/>
    <property type="match status" value="1"/>
</dbReference>
<dbReference type="Proteomes" id="UP000639338">
    <property type="component" value="Unassembled WGS sequence"/>
</dbReference>
<feature type="repeat" description="ANK" evidence="1">
    <location>
        <begin position="603"/>
        <end position="626"/>
    </location>
</feature>
<dbReference type="InterPro" id="IPR011539">
    <property type="entry name" value="RHD_DNA_bind_dom"/>
</dbReference>
<feature type="repeat" description="ANK" evidence="1">
    <location>
        <begin position="502"/>
        <end position="534"/>
    </location>
</feature>
<dbReference type="InterPro" id="IPR000451">
    <property type="entry name" value="NFkB/Dor"/>
</dbReference>
<dbReference type="InterPro" id="IPR032397">
    <property type="entry name" value="RHD_dimer"/>
</dbReference>
<dbReference type="InterPro" id="IPR002909">
    <property type="entry name" value="IPT_dom"/>
</dbReference>
<dbReference type="SUPFAM" id="SSF81296">
    <property type="entry name" value="E set domains"/>
    <property type="match status" value="1"/>
</dbReference>
<dbReference type="SUPFAM" id="SSF49417">
    <property type="entry name" value="p53-like transcription factors"/>
    <property type="match status" value="1"/>
</dbReference>
<evidence type="ECO:0000256" key="1">
    <source>
        <dbReference type="PROSITE-ProRule" id="PRU00023"/>
    </source>
</evidence>
<dbReference type="EMBL" id="JACMRX010000003">
    <property type="protein sequence ID" value="KAF7992333.1"/>
    <property type="molecule type" value="Genomic_DNA"/>
</dbReference>
<dbReference type="PROSITE" id="PS50297">
    <property type="entry name" value="ANK_REP_REGION"/>
    <property type="match status" value="3"/>
</dbReference>
<dbReference type="PANTHER" id="PTHR24169">
    <property type="entry name" value="NUCLEAR FACTOR NF-KAPPA-B PROTEIN"/>
    <property type="match status" value="1"/>
</dbReference>
<dbReference type="SMART" id="SM00248">
    <property type="entry name" value="ANK"/>
    <property type="match status" value="7"/>
</dbReference>
<dbReference type="AlphaFoldDB" id="A0A834XTR5"/>
<dbReference type="InterPro" id="IPR033926">
    <property type="entry name" value="IPT_NFkappaB"/>
</dbReference>
<dbReference type="Gene3D" id="2.60.40.10">
    <property type="entry name" value="Immunoglobulins"/>
    <property type="match status" value="1"/>
</dbReference>
<dbReference type="GO" id="GO:0048731">
    <property type="term" value="P:system development"/>
    <property type="evidence" value="ECO:0007669"/>
    <property type="project" value="UniProtKB-ARBA"/>
</dbReference>
<proteinExistence type="predicted"/>
<dbReference type="Pfam" id="PF00554">
    <property type="entry name" value="RHD_DNA_bind"/>
    <property type="match status" value="1"/>
</dbReference>
<dbReference type="SUPFAM" id="SSF48403">
    <property type="entry name" value="Ankyrin repeat"/>
    <property type="match status" value="1"/>
</dbReference>
<dbReference type="PROSITE" id="PS50254">
    <property type="entry name" value="REL_2"/>
    <property type="match status" value="1"/>
</dbReference>
<accession>A0A834XTR5</accession>
<dbReference type="OrthoDB" id="10254686at2759"/>
<dbReference type="GO" id="GO:0005737">
    <property type="term" value="C:cytoplasm"/>
    <property type="evidence" value="ECO:0007669"/>
    <property type="project" value="InterPro"/>
</dbReference>
<feature type="domain" description="RHD" evidence="3">
    <location>
        <begin position="34"/>
        <end position="233"/>
    </location>
</feature>
<dbReference type="Pfam" id="PF12796">
    <property type="entry name" value="Ank_2"/>
    <property type="match status" value="1"/>
</dbReference>
<dbReference type="GO" id="GO:0000978">
    <property type="term" value="F:RNA polymerase II cis-regulatory region sequence-specific DNA binding"/>
    <property type="evidence" value="ECO:0007669"/>
    <property type="project" value="TreeGrafter"/>
</dbReference>
<dbReference type="Pfam" id="PF00023">
    <property type="entry name" value="Ank"/>
    <property type="match status" value="1"/>
</dbReference>
<dbReference type="InterPro" id="IPR014756">
    <property type="entry name" value="Ig_E-set"/>
</dbReference>
<organism evidence="4 5">
    <name type="scientific">Aphidius gifuensis</name>
    <name type="common">Parasitoid wasp</name>
    <dbReference type="NCBI Taxonomy" id="684658"/>
    <lineage>
        <taxon>Eukaryota</taxon>
        <taxon>Metazoa</taxon>
        <taxon>Ecdysozoa</taxon>
        <taxon>Arthropoda</taxon>
        <taxon>Hexapoda</taxon>
        <taxon>Insecta</taxon>
        <taxon>Pterygota</taxon>
        <taxon>Neoptera</taxon>
        <taxon>Endopterygota</taxon>
        <taxon>Hymenoptera</taxon>
        <taxon>Apocrita</taxon>
        <taxon>Ichneumonoidea</taxon>
        <taxon>Braconidae</taxon>
        <taxon>Aphidiinae</taxon>
        <taxon>Aphidius</taxon>
    </lineage>
</organism>
<dbReference type="Gene3D" id="2.60.40.340">
    <property type="entry name" value="Rel homology domain (RHD), DNA-binding domain"/>
    <property type="match status" value="1"/>
</dbReference>
<comment type="caution">
    <text evidence="4">The sequence shown here is derived from an EMBL/GenBank/DDBJ whole genome shotgun (WGS) entry which is preliminary data.</text>
</comment>
<dbReference type="PRINTS" id="PR00057">
    <property type="entry name" value="NFKBTNSCPFCT"/>
</dbReference>
<dbReference type="PANTHER" id="PTHR24169:SF28">
    <property type="entry name" value="NUCLEAR FACTOR NF-KAPPA-B P110 SUBUNIT"/>
    <property type="match status" value="1"/>
</dbReference>
<evidence type="ECO:0000313" key="5">
    <source>
        <dbReference type="Proteomes" id="UP000639338"/>
    </source>
</evidence>
<dbReference type="InterPro" id="IPR008967">
    <property type="entry name" value="p53-like_TF_DNA-bd_sf"/>
</dbReference>
<dbReference type="GO" id="GO:0000981">
    <property type="term" value="F:DNA-binding transcription factor activity, RNA polymerase II-specific"/>
    <property type="evidence" value="ECO:0007669"/>
    <property type="project" value="TreeGrafter"/>
</dbReference>
<feature type="repeat" description="ANK" evidence="1">
    <location>
        <begin position="569"/>
        <end position="601"/>
    </location>
</feature>
<keyword evidence="1" id="KW-0040">ANK repeat</keyword>
<dbReference type="InterPro" id="IPR002110">
    <property type="entry name" value="Ankyrin_rpt"/>
</dbReference>
<evidence type="ECO:0000256" key="2">
    <source>
        <dbReference type="SAM" id="MobiDB-lite"/>
    </source>
</evidence>
<dbReference type="Gene3D" id="1.25.40.20">
    <property type="entry name" value="Ankyrin repeat-containing domain"/>
    <property type="match status" value="1"/>
</dbReference>
<dbReference type="PROSITE" id="PS50088">
    <property type="entry name" value="ANK_REPEAT"/>
    <property type="match status" value="3"/>
</dbReference>
<dbReference type="PRINTS" id="PR01415">
    <property type="entry name" value="ANKYRIN"/>
</dbReference>
<protein>
    <recommendedName>
        <fullName evidence="3">RHD domain-containing protein</fullName>
    </recommendedName>
</protein>
<feature type="compositionally biased region" description="Polar residues" evidence="2">
    <location>
        <begin position="407"/>
        <end position="421"/>
    </location>
</feature>
<dbReference type="CDD" id="cd01177">
    <property type="entry name" value="IPT_NFkappaB"/>
    <property type="match status" value="1"/>
</dbReference>
<sequence>MSLLNINDNDFISDQFSYEGNNILDFFDENMVLNNQPELKIIDQPVDKYRFRYMSEWVGTHGSLGSTNTRKKQGPTVKLENYSGQSAIIRCTLSTTDNNRRDVHAHRLVTKEGNSEDDEPYDIEVNENNNWTASFDGIGIIHTAKKNIKTELIKKMQRNSLDKLRYQKKKIDVKLSQLEESNIKMNAEKIQKWIDLNSAALCFRAYKLDDNKILHPITDPVYSDAIKNTKSALTGELKICRIDKVTGSCLGGEDVFLLVEKVSKKHIKVKFFEIDDDDEETWCDYGKFTELDVHHQYAIVFRTPAYKDRQLTEEKVVFIQLERTTDGDSSEPVKFTYQPTDSLRLRKRPRISTTDTTMFTSGELSPEKNNLSHEEVILTDPKTIPNFDAVFFDEYFQVLQEDESTSSLCTDSKTCQSPTPSSDDDDDDEFAPSILRKVINEIKKNPKDTKEVMKYLKERTHLGDTFLHSALRYNQDKVLKCFLNIIASRRDLKYLVNMKNDKGQTPLHYAVILNQPAIVDELLTLGANPDLCDNNKLSVIHESVKDDDTLECLNMLIKAQANTEYEDVTGKTALHLAAESGSIGALDILVRANADVNKIEKICGRTALYIAVERGHAKIVEYLLEKTNINIDQESYYGNTAVDAALARSPGAKTNEIISLLEKHGANINVNNNNDDTDSDSDDHED</sequence>
<keyword evidence="5" id="KW-1185">Reference proteome</keyword>
<dbReference type="Pfam" id="PF16179">
    <property type="entry name" value="RHD_dimer"/>
    <property type="match status" value="1"/>
</dbReference>
<name>A0A834XTR5_APHGI</name>